<gene>
    <name evidence="1" type="ORF">M4438_37695</name>
</gene>
<name>A0ABT0P6D0_9ACTN</name>
<sequence length="191" mass="21416">MAELAEKSPGYANLLSVYSASQLQSLSFENRNINLYGLVADQAGTQITADKALLTTLTLKRPKLTIAHYVDAAMEPVLRPLDPLGIDMDAMETERDYVWELAQKGLAYRRYILSDQESAGMKNYRPVCSLRADVNARLTRMMDLMESIQDIQAKPFEIVSACLAEFIGSLPDERPHLASFFQKHLVTTTIQ</sequence>
<dbReference type="EMBL" id="JAMCCK010000172">
    <property type="protein sequence ID" value="MCL3999158.1"/>
    <property type="molecule type" value="Genomic_DNA"/>
</dbReference>
<evidence type="ECO:0000313" key="2">
    <source>
        <dbReference type="Proteomes" id="UP001202052"/>
    </source>
</evidence>
<comment type="caution">
    <text evidence="1">The sequence shown here is derived from an EMBL/GenBank/DDBJ whole genome shotgun (WGS) entry which is preliminary data.</text>
</comment>
<reference evidence="1 2" key="1">
    <citation type="submission" date="2022-05" db="EMBL/GenBank/DDBJ databases">
        <title>Genome Resource of Streptomyces lavenduligriseus GA1-1, a Strain with Broad-Spectrum Antifungal Activity against Phytopathogenic Fungi.</title>
        <authorList>
            <person name="Qi D."/>
        </authorList>
    </citation>
    <scope>NUCLEOTIDE SEQUENCE [LARGE SCALE GENOMIC DNA]</scope>
    <source>
        <strain evidence="1 2">GA1-1</strain>
    </source>
</reference>
<dbReference type="Proteomes" id="UP001202052">
    <property type="component" value="Unassembled WGS sequence"/>
</dbReference>
<protein>
    <submittedName>
        <fullName evidence="1">Uncharacterized protein</fullName>
    </submittedName>
</protein>
<dbReference type="RefSeq" id="WP_249493672.1">
    <property type="nucleotide sequence ID" value="NZ_JAMCCK010000172.1"/>
</dbReference>
<accession>A0ABT0P6D0</accession>
<proteinExistence type="predicted"/>
<evidence type="ECO:0000313" key="1">
    <source>
        <dbReference type="EMBL" id="MCL3999158.1"/>
    </source>
</evidence>
<organism evidence="1 2">
    <name type="scientific">Streptomyces lavenduligriseus</name>
    <dbReference type="NCBI Taxonomy" id="67315"/>
    <lineage>
        <taxon>Bacteria</taxon>
        <taxon>Bacillati</taxon>
        <taxon>Actinomycetota</taxon>
        <taxon>Actinomycetes</taxon>
        <taxon>Kitasatosporales</taxon>
        <taxon>Streptomycetaceae</taxon>
        <taxon>Streptomyces</taxon>
    </lineage>
</organism>
<keyword evidence="2" id="KW-1185">Reference proteome</keyword>